<sequence length="183" mass="20221">MFLQEAIKKRFTQLKIIVPPDAGLAVLKGAVIYGHSPMAITERVSKYTYGIDVVCTFINGEHPWSKRQIQKDGVIRCTDIFSKLVEVGDKLVVGQAQNEESYIPVFDDQKSMDVSIFATCDKNPKFTTDDGCKKIGSIEVPLAGSGTERSVEVRMIFGGTEITVECQETATGKITRLPINFLI</sequence>
<protein>
    <submittedName>
        <fullName evidence="1">Uncharacterized protein</fullName>
    </submittedName>
</protein>
<evidence type="ECO:0000313" key="2">
    <source>
        <dbReference type="Proteomes" id="UP000828390"/>
    </source>
</evidence>
<name>A0A9D4QPP5_DREPO</name>
<evidence type="ECO:0000313" key="1">
    <source>
        <dbReference type="EMBL" id="KAH3837932.1"/>
    </source>
</evidence>
<proteinExistence type="predicted"/>
<keyword evidence="2" id="KW-1185">Reference proteome</keyword>
<dbReference type="PANTHER" id="PTHR14187">
    <property type="entry name" value="ALPHA KINASE/ELONGATION FACTOR 2 KINASE"/>
    <property type="match status" value="1"/>
</dbReference>
<dbReference type="AlphaFoldDB" id="A0A9D4QPP5"/>
<comment type="caution">
    <text evidence="1">The sequence shown here is derived from an EMBL/GenBank/DDBJ whole genome shotgun (WGS) entry which is preliminary data.</text>
</comment>
<gene>
    <name evidence="1" type="ORF">DPMN_111335</name>
</gene>
<organism evidence="1 2">
    <name type="scientific">Dreissena polymorpha</name>
    <name type="common">Zebra mussel</name>
    <name type="synonym">Mytilus polymorpha</name>
    <dbReference type="NCBI Taxonomy" id="45954"/>
    <lineage>
        <taxon>Eukaryota</taxon>
        <taxon>Metazoa</taxon>
        <taxon>Spiralia</taxon>
        <taxon>Lophotrochozoa</taxon>
        <taxon>Mollusca</taxon>
        <taxon>Bivalvia</taxon>
        <taxon>Autobranchia</taxon>
        <taxon>Heteroconchia</taxon>
        <taxon>Euheterodonta</taxon>
        <taxon>Imparidentia</taxon>
        <taxon>Neoheterodontei</taxon>
        <taxon>Myida</taxon>
        <taxon>Dreissenoidea</taxon>
        <taxon>Dreissenidae</taxon>
        <taxon>Dreissena</taxon>
    </lineage>
</organism>
<reference evidence="1" key="1">
    <citation type="journal article" date="2019" name="bioRxiv">
        <title>The Genome of the Zebra Mussel, Dreissena polymorpha: A Resource for Invasive Species Research.</title>
        <authorList>
            <person name="McCartney M.A."/>
            <person name="Auch B."/>
            <person name="Kono T."/>
            <person name="Mallez S."/>
            <person name="Zhang Y."/>
            <person name="Obille A."/>
            <person name="Becker A."/>
            <person name="Abrahante J.E."/>
            <person name="Garbe J."/>
            <person name="Badalamenti J.P."/>
            <person name="Herman A."/>
            <person name="Mangelson H."/>
            <person name="Liachko I."/>
            <person name="Sullivan S."/>
            <person name="Sone E.D."/>
            <person name="Koren S."/>
            <person name="Silverstein K.A.T."/>
            <person name="Beckman K.B."/>
            <person name="Gohl D.M."/>
        </authorList>
    </citation>
    <scope>NUCLEOTIDE SEQUENCE</scope>
    <source>
        <strain evidence="1">Duluth1</strain>
        <tissue evidence="1">Whole animal</tissue>
    </source>
</reference>
<dbReference type="EMBL" id="JAIWYP010000004">
    <property type="protein sequence ID" value="KAH3837932.1"/>
    <property type="molecule type" value="Genomic_DNA"/>
</dbReference>
<accession>A0A9D4QPP5</accession>
<dbReference type="Proteomes" id="UP000828390">
    <property type="component" value="Unassembled WGS sequence"/>
</dbReference>
<reference evidence="1" key="2">
    <citation type="submission" date="2020-11" db="EMBL/GenBank/DDBJ databases">
        <authorList>
            <person name="McCartney M.A."/>
            <person name="Auch B."/>
            <person name="Kono T."/>
            <person name="Mallez S."/>
            <person name="Becker A."/>
            <person name="Gohl D.M."/>
            <person name="Silverstein K.A.T."/>
            <person name="Koren S."/>
            <person name="Bechman K.B."/>
            <person name="Herman A."/>
            <person name="Abrahante J.E."/>
            <person name="Garbe J."/>
        </authorList>
    </citation>
    <scope>NUCLEOTIDE SEQUENCE</scope>
    <source>
        <strain evidence="1">Duluth1</strain>
        <tissue evidence="1">Whole animal</tissue>
    </source>
</reference>
<dbReference type="PANTHER" id="PTHR14187:SF5">
    <property type="entry name" value="HEAT SHOCK 70 KDA PROTEIN 12A"/>
    <property type="match status" value="1"/>
</dbReference>